<gene>
    <name evidence="2" type="ORF">DFH94DRAFT_165524</name>
</gene>
<reference evidence="2" key="2">
    <citation type="journal article" date="2020" name="Nat. Commun.">
        <title>Large-scale genome sequencing of mycorrhizal fungi provides insights into the early evolution of symbiotic traits.</title>
        <authorList>
            <person name="Miyauchi S."/>
            <person name="Kiss E."/>
            <person name="Kuo A."/>
            <person name="Drula E."/>
            <person name="Kohler A."/>
            <person name="Sanchez-Garcia M."/>
            <person name="Morin E."/>
            <person name="Andreopoulos B."/>
            <person name="Barry K.W."/>
            <person name="Bonito G."/>
            <person name="Buee M."/>
            <person name="Carver A."/>
            <person name="Chen C."/>
            <person name="Cichocki N."/>
            <person name="Clum A."/>
            <person name="Culley D."/>
            <person name="Crous P.W."/>
            <person name="Fauchery L."/>
            <person name="Girlanda M."/>
            <person name="Hayes R.D."/>
            <person name="Keri Z."/>
            <person name="LaButti K."/>
            <person name="Lipzen A."/>
            <person name="Lombard V."/>
            <person name="Magnuson J."/>
            <person name="Maillard F."/>
            <person name="Murat C."/>
            <person name="Nolan M."/>
            <person name="Ohm R.A."/>
            <person name="Pangilinan J."/>
            <person name="Pereira M.F."/>
            <person name="Perotto S."/>
            <person name="Peter M."/>
            <person name="Pfister S."/>
            <person name="Riley R."/>
            <person name="Sitrit Y."/>
            <person name="Stielow J.B."/>
            <person name="Szollosi G."/>
            <person name="Zifcakova L."/>
            <person name="Stursova M."/>
            <person name="Spatafora J.W."/>
            <person name="Tedersoo L."/>
            <person name="Vaario L.M."/>
            <person name="Yamada A."/>
            <person name="Yan M."/>
            <person name="Wang P."/>
            <person name="Xu J."/>
            <person name="Bruns T."/>
            <person name="Baldrian P."/>
            <person name="Vilgalys R."/>
            <person name="Dunand C."/>
            <person name="Henrissat B."/>
            <person name="Grigoriev I.V."/>
            <person name="Hibbett D."/>
            <person name="Nagy L.G."/>
            <person name="Martin F.M."/>
        </authorList>
    </citation>
    <scope>NUCLEOTIDE SEQUENCE</scope>
    <source>
        <strain evidence="2">Prilba</strain>
    </source>
</reference>
<dbReference type="Proteomes" id="UP000759537">
    <property type="component" value="Unassembled WGS sequence"/>
</dbReference>
<name>A0A9P5N4G2_9AGAM</name>
<sequence>MFKSLSGDYSASTPTIHSTISSPVGFFPGGPSPDSALPSHNKPINTRHQAAAAAVDTETYYQGSEMNSQRQELTGPQPTREFISDLLPQPSDSEHHPHGYPLSDEYPEIAPLVRVAAPNGGAAEVSLGKEARRSTSVPTRRTNRSLRTNDVGEGASATGAAIAANELFDVDPSPQARMASVNEEPAKQKATIGKDGYGVVRKLSKIEKRGAKAEKAALHVAIKELAEIQELQTASIKEEALSHSRHSRALSDAHKAEMELLAARTADESGQVSLRAAGEVLEASRRHARETTKMLREKMEEVDGLRVHRRAGDKERVIKVKGPVGQRFRILGSR</sequence>
<dbReference type="EMBL" id="WHVB01000002">
    <property type="protein sequence ID" value="KAF8486041.1"/>
    <property type="molecule type" value="Genomic_DNA"/>
</dbReference>
<feature type="compositionally biased region" description="Polar residues" evidence="1">
    <location>
        <begin position="59"/>
        <end position="77"/>
    </location>
</feature>
<dbReference type="AlphaFoldDB" id="A0A9P5N4G2"/>
<feature type="region of interest" description="Disordered" evidence="1">
    <location>
        <begin position="124"/>
        <end position="156"/>
    </location>
</feature>
<feature type="region of interest" description="Disordered" evidence="1">
    <location>
        <begin position="1"/>
        <end position="102"/>
    </location>
</feature>
<accession>A0A9P5N4G2</accession>
<evidence type="ECO:0000313" key="2">
    <source>
        <dbReference type="EMBL" id="KAF8486041.1"/>
    </source>
</evidence>
<evidence type="ECO:0000313" key="3">
    <source>
        <dbReference type="Proteomes" id="UP000759537"/>
    </source>
</evidence>
<proteinExistence type="predicted"/>
<feature type="compositionally biased region" description="Low complexity" evidence="1">
    <location>
        <begin position="10"/>
        <end position="26"/>
    </location>
</feature>
<keyword evidence="3" id="KW-1185">Reference proteome</keyword>
<dbReference type="OrthoDB" id="3267800at2759"/>
<evidence type="ECO:0000256" key="1">
    <source>
        <dbReference type="SAM" id="MobiDB-lite"/>
    </source>
</evidence>
<comment type="caution">
    <text evidence="2">The sequence shown here is derived from an EMBL/GenBank/DDBJ whole genome shotgun (WGS) entry which is preliminary data.</text>
</comment>
<organism evidence="2 3">
    <name type="scientific">Russula ochroleuca</name>
    <dbReference type="NCBI Taxonomy" id="152965"/>
    <lineage>
        <taxon>Eukaryota</taxon>
        <taxon>Fungi</taxon>
        <taxon>Dikarya</taxon>
        <taxon>Basidiomycota</taxon>
        <taxon>Agaricomycotina</taxon>
        <taxon>Agaricomycetes</taxon>
        <taxon>Russulales</taxon>
        <taxon>Russulaceae</taxon>
        <taxon>Russula</taxon>
    </lineage>
</organism>
<feature type="compositionally biased region" description="Polar residues" evidence="1">
    <location>
        <begin position="134"/>
        <end position="148"/>
    </location>
</feature>
<protein>
    <submittedName>
        <fullName evidence="2">Uncharacterized protein</fullName>
    </submittedName>
</protein>
<reference evidence="2" key="1">
    <citation type="submission" date="2019-10" db="EMBL/GenBank/DDBJ databases">
        <authorList>
            <consortium name="DOE Joint Genome Institute"/>
            <person name="Kuo A."/>
            <person name="Miyauchi S."/>
            <person name="Kiss E."/>
            <person name="Drula E."/>
            <person name="Kohler A."/>
            <person name="Sanchez-Garcia M."/>
            <person name="Andreopoulos B."/>
            <person name="Barry K.W."/>
            <person name="Bonito G."/>
            <person name="Buee M."/>
            <person name="Carver A."/>
            <person name="Chen C."/>
            <person name="Cichocki N."/>
            <person name="Clum A."/>
            <person name="Culley D."/>
            <person name="Crous P.W."/>
            <person name="Fauchery L."/>
            <person name="Girlanda M."/>
            <person name="Hayes R."/>
            <person name="Keri Z."/>
            <person name="LaButti K."/>
            <person name="Lipzen A."/>
            <person name="Lombard V."/>
            <person name="Magnuson J."/>
            <person name="Maillard F."/>
            <person name="Morin E."/>
            <person name="Murat C."/>
            <person name="Nolan M."/>
            <person name="Ohm R."/>
            <person name="Pangilinan J."/>
            <person name="Pereira M."/>
            <person name="Perotto S."/>
            <person name="Peter M."/>
            <person name="Riley R."/>
            <person name="Sitrit Y."/>
            <person name="Stielow B."/>
            <person name="Szollosi G."/>
            <person name="Zifcakova L."/>
            <person name="Stursova M."/>
            <person name="Spatafora J.W."/>
            <person name="Tedersoo L."/>
            <person name="Vaario L.-M."/>
            <person name="Yamada A."/>
            <person name="Yan M."/>
            <person name="Wang P."/>
            <person name="Xu J."/>
            <person name="Bruns T."/>
            <person name="Baldrian P."/>
            <person name="Vilgalys R."/>
            <person name="Henrissat B."/>
            <person name="Grigoriev I.V."/>
            <person name="Hibbett D."/>
            <person name="Nagy L.G."/>
            <person name="Martin F.M."/>
        </authorList>
    </citation>
    <scope>NUCLEOTIDE SEQUENCE</scope>
    <source>
        <strain evidence="2">Prilba</strain>
    </source>
</reference>